<keyword evidence="2" id="KW-1185">Reference proteome</keyword>
<organism evidence="1 2">
    <name type="scientific">Colocasia esculenta</name>
    <name type="common">Wild taro</name>
    <name type="synonym">Arum esculentum</name>
    <dbReference type="NCBI Taxonomy" id="4460"/>
    <lineage>
        <taxon>Eukaryota</taxon>
        <taxon>Viridiplantae</taxon>
        <taxon>Streptophyta</taxon>
        <taxon>Embryophyta</taxon>
        <taxon>Tracheophyta</taxon>
        <taxon>Spermatophyta</taxon>
        <taxon>Magnoliopsida</taxon>
        <taxon>Liliopsida</taxon>
        <taxon>Araceae</taxon>
        <taxon>Aroideae</taxon>
        <taxon>Colocasieae</taxon>
        <taxon>Colocasia</taxon>
    </lineage>
</organism>
<evidence type="ECO:0000313" key="1">
    <source>
        <dbReference type="EMBL" id="MQL82589.1"/>
    </source>
</evidence>
<protein>
    <submittedName>
        <fullName evidence="1">Uncharacterized protein</fullName>
    </submittedName>
</protein>
<sequence>MMENIREAEEKDKGIDKGDMKDNNVMHPMSGHFGSQVIVQGLLIYLHFSLPFYRTQILVAHLLEYKEDGDLGLHKNKSIVKQQAHTNRLAYGIFLMVRREMLGLNVASSLTLSLKLSGHVFPSLIAYMLHHKGGLLRMSTLYSQGS</sequence>
<reference evidence="1" key="1">
    <citation type="submission" date="2017-07" db="EMBL/GenBank/DDBJ databases">
        <title>Taro Niue Genome Assembly and Annotation.</title>
        <authorList>
            <person name="Atibalentja N."/>
            <person name="Keating K."/>
            <person name="Fields C.J."/>
        </authorList>
    </citation>
    <scope>NUCLEOTIDE SEQUENCE</scope>
    <source>
        <strain evidence="1">Niue_2</strain>
        <tissue evidence="1">Leaf</tissue>
    </source>
</reference>
<dbReference type="OrthoDB" id="4310724at2759"/>
<gene>
    <name evidence="1" type="ORF">Taro_015065</name>
</gene>
<name>A0A843US35_COLES</name>
<accession>A0A843US35</accession>
<evidence type="ECO:0000313" key="2">
    <source>
        <dbReference type="Proteomes" id="UP000652761"/>
    </source>
</evidence>
<dbReference type="EMBL" id="NMUH01000642">
    <property type="protein sequence ID" value="MQL82589.1"/>
    <property type="molecule type" value="Genomic_DNA"/>
</dbReference>
<dbReference type="Proteomes" id="UP000652761">
    <property type="component" value="Unassembled WGS sequence"/>
</dbReference>
<dbReference type="AlphaFoldDB" id="A0A843US35"/>
<comment type="caution">
    <text evidence="1">The sequence shown here is derived from an EMBL/GenBank/DDBJ whole genome shotgun (WGS) entry which is preliminary data.</text>
</comment>
<proteinExistence type="predicted"/>